<name>A0A366EE53_9BACI</name>
<evidence type="ECO:0000256" key="6">
    <source>
        <dbReference type="ARBA" id="ARBA00022679"/>
    </source>
</evidence>
<dbReference type="Gene3D" id="3.30.565.10">
    <property type="entry name" value="Histidine kinase-like ATPase, C-terminal domain"/>
    <property type="match status" value="1"/>
</dbReference>
<comment type="subcellular location">
    <subcellularLocation>
        <location evidence="2">Cell membrane</location>
        <topology evidence="2">Multi-pass membrane protein</topology>
    </subcellularLocation>
</comment>
<dbReference type="GO" id="GO:0005886">
    <property type="term" value="C:plasma membrane"/>
    <property type="evidence" value="ECO:0007669"/>
    <property type="project" value="UniProtKB-SubCell"/>
</dbReference>
<evidence type="ECO:0000256" key="14">
    <source>
        <dbReference type="SAM" id="Phobius"/>
    </source>
</evidence>
<sequence>MNRKQMPIRWKMTILSFGVVLFALIIGFIIFVGKAIEMKEEELGNQALITARTVANLPTVQSHLEEIRGWREIQPIVENIRTVNGSDYIVVLNMNRIRYSHPSDEQLGSISAGKDEGPAFAEHSYVTTAKGEIGTAVRGFVPIMNDQHQQIGVVIVGILLPSTLDIMRDLQNELIIIGAITLLFGIMGSWLLARQIKKDTFQLEPHEIGKLLVERTATFQAMNEGIIAIDNQKRITVFNEKAKDILLINGDPAGKYIQEVLPSSKLPDVLNKKEPIYHEELRLENKIVLSSRVPILVNGDIVGAVAVFQDRTEMTQLAEELTGVKEFVEALRVQNHEHQNKLHTVAGLIQLEEGEKALDYIFQSSQEEEHLTASLTRQIKLDSLTGLLLAKIRRGNEMGIEVKIDPDSYLSSLPPLLDEHDFVIILGNLIENSFYALEDSGVDSKVITVYLKEDPDTFHIEIEDNGTGMTKEQLPHLFQKGYTTKGNDGSGIGLYLIHSIIEKADGHIKVESTLGEGTLFQLTFPMNGGNNDEGTNYRITD</sequence>
<dbReference type="Pfam" id="PF14689">
    <property type="entry name" value="SPOB_a"/>
    <property type="match status" value="1"/>
</dbReference>
<dbReference type="GO" id="GO:0000155">
    <property type="term" value="F:phosphorelay sensor kinase activity"/>
    <property type="evidence" value="ECO:0007669"/>
    <property type="project" value="InterPro"/>
</dbReference>
<evidence type="ECO:0000256" key="10">
    <source>
        <dbReference type="ARBA" id="ARBA00022840"/>
    </source>
</evidence>
<feature type="domain" description="Histidine kinase" evidence="15">
    <location>
        <begin position="333"/>
        <end position="528"/>
    </location>
</feature>
<dbReference type="InterPro" id="IPR004358">
    <property type="entry name" value="Sig_transdc_His_kin-like_C"/>
</dbReference>
<keyword evidence="8" id="KW-0547">Nucleotide-binding</keyword>
<dbReference type="InterPro" id="IPR000014">
    <property type="entry name" value="PAS"/>
</dbReference>
<evidence type="ECO:0000259" key="15">
    <source>
        <dbReference type="PROSITE" id="PS50109"/>
    </source>
</evidence>
<dbReference type="Pfam" id="PF17203">
    <property type="entry name" value="sCache_3_2"/>
    <property type="match status" value="1"/>
</dbReference>
<dbReference type="Pfam" id="PF02518">
    <property type="entry name" value="HATPase_c"/>
    <property type="match status" value="1"/>
</dbReference>
<dbReference type="OrthoDB" id="9792686at2"/>
<keyword evidence="12" id="KW-0902">Two-component regulatory system</keyword>
<dbReference type="InterPro" id="IPR005467">
    <property type="entry name" value="His_kinase_dom"/>
</dbReference>
<keyword evidence="13 14" id="KW-0472">Membrane</keyword>
<accession>A0A366EE53</accession>
<dbReference type="EMBL" id="QNRJ01000028">
    <property type="protein sequence ID" value="RBP00030.1"/>
    <property type="molecule type" value="Genomic_DNA"/>
</dbReference>
<evidence type="ECO:0000256" key="9">
    <source>
        <dbReference type="ARBA" id="ARBA00022777"/>
    </source>
</evidence>
<evidence type="ECO:0000256" key="4">
    <source>
        <dbReference type="ARBA" id="ARBA00022475"/>
    </source>
</evidence>
<evidence type="ECO:0000256" key="8">
    <source>
        <dbReference type="ARBA" id="ARBA00022741"/>
    </source>
</evidence>
<dbReference type="PANTHER" id="PTHR43547">
    <property type="entry name" value="TWO-COMPONENT HISTIDINE KINASE"/>
    <property type="match status" value="1"/>
</dbReference>
<organism evidence="16 17">
    <name type="scientific">Rossellomorea aquimaris</name>
    <dbReference type="NCBI Taxonomy" id="189382"/>
    <lineage>
        <taxon>Bacteria</taxon>
        <taxon>Bacillati</taxon>
        <taxon>Bacillota</taxon>
        <taxon>Bacilli</taxon>
        <taxon>Bacillales</taxon>
        <taxon>Bacillaceae</taxon>
        <taxon>Rossellomorea</taxon>
    </lineage>
</organism>
<dbReference type="RefSeq" id="WP_113971306.1">
    <property type="nucleotide sequence ID" value="NZ_QNRJ01000028.1"/>
</dbReference>
<evidence type="ECO:0000256" key="11">
    <source>
        <dbReference type="ARBA" id="ARBA00022989"/>
    </source>
</evidence>
<evidence type="ECO:0000256" key="5">
    <source>
        <dbReference type="ARBA" id="ARBA00022553"/>
    </source>
</evidence>
<dbReference type="InterPro" id="IPR036890">
    <property type="entry name" value="HATPase_C_sf"/>
</dbReference>
<protein>
    <recommendedName>
        <fullName evidence="3">histidine kinase</fullName>
        <ecNumber evidence="3">2.7.13.3</ecNumber>
    </recommendedName>
</protein>
<dbReference type="InterPro" id="IPR039506">
    <property type="entry name" value="SPOB_a"/>
</dbReference>
<dbReference type="PANTHER" id="PTHR43547:SF10">
    <property type="entry name" value="SENSOR HISTIDINE KINASE DCUS"/>
    <property type="match status" value="1"/>
</dbReference>
<gene>
    <name evidence="16" type="ORF">DET59_1282</name>
</gene>
<dbReference type="Gene3D" id="3.30.450.20">
    <property type="entry name" value="PAS domain"/>
    <property type="match status" value="2"/>
</dbReference>
<keyword evidence="5" id="KW-0597">Phosphoprotein</keyword>
<keyword evidence="6" id="KW-0808">Transferase</keyword>
<dbReference type="SMART" id="SM00387">
    <property type="entry name" value="HATPase_c"/>
    <property type="match status" value="1"/>
</dbReference>
<dbReference type="SUPFAM" id="SSF103190">
    <property type="entry name" value="Sensory domain-like"/>
    <property type="match status" value="1"/>
</dbReference>
<dbReference type="InterPro" id="IPR033463">
    <property type="entry name" value="sCache_3"/>
</dbReference>
<evidence type="ECO:0000256" key="12">
    <source>
        <dbReference type="ARBA" id="ARBA00023012"/>
    </source>
</evidence>
<keyword evidence="7 14" id="KW-0812">Transmembrane</keyword>
<evidence type="ECO:0000256" key="3">
    <source>
        <dbReference type="ARBA" id="ARBA00012438"/>
    </source>
</evidence>
<comment type="caution">
    <text evidence="16">The sequence shown here is derived from an EMBL/GenBank/DDBJ whole genome shotgun (WGS) entry which is preliminary data.</text>
</comment>
<dbReference type="Proteomes" id="UP000252118">
    <property type="component" value="Unassembled WGS sequence"/>
</dbReference>
<reference evidence="16 17" key="1">
    <citation type="submission" date="2018-06" db="EMBL/GenBank/DDBJ databases">
        <title>Freshwater and sediment microbial communities from various areas in North America, analyzing microbe dynamics in response to fracking.</title>
        <authorList>
            <person name="Lamendella R."/>
        </authorList>
    </citation>
    <scope>NUCLEOTIDE SEQUENCE [LARGE SCALE GENOMIC DNA]</scope>
    <source>
        <strain evidence="16 17">97B</strain>
    </source>
</reference>
<dbReference type="InterPro" id="IPR016120">
    <property type="entry name" value="Sig_transdc_His_kin_SpoOB"/>
</dbReference>
<evidence type="ECO:0000256" key="1">
    <source>
        <dbReference type="ARBA" id="ARBA00000085"/>
    </source>
</evidence>
<keyword evidence="11 14" id="KW-1133">Transmembrane helix</keyword>
<dbReference type="InterPro" id="IPR003594">
    <property type="entry name" value="HATPase_dom"/>
</dbReference>
<evidence type="ECO:0000256" key="13">
    <source>
        <dbReference type="ARBA" id="ARBA00023136"/>
    </source>
</evidence>
<feature type="transmembrane region" description="Helical" evidence="14">
    <location>
        <begin position="12"/>
        <end position="33"/>
    </location>
</feature>
<dbReference type="PRINTS" id="PR00344">
    <property type="entry name" value="BCTRLSENSOR"/>
</dbReference>
<dbReference type="SUPFAM" id="SSF55874">
    <property type="entry name" value="ATPase domain of HSP90 chaperone/DNA topoisomerase II/histidine kinase"/>
    <property type="match status" value="1"/>
</dbReference>
<dbReference type="PROSITE" id="PS50109">
    <property type="entry name" value="HIS_KIN"/>
    <property type="match status" value="1"/>
</dbReference>
<proteinExistence type="predicted"/>
<comment type="catalytic activity">
    <reaction evidence="1">
        <text>ATP + protein L-histidine = ADP + protein N-phospho-L-histidine.</text>
        <dbReference type="EC" id="2.7.13.3"/>
    </reaction>
</comment>
<evidence type="ECO:0000313" key="16">
    <source>
        <dbReference type="EMBL" id="RBP00030.1"/>
    </source>
</evidence>
<dbReference type="Gene3D" id="1.10.287.130">
    <property type="match status" value="1"/>
</dbReference>
<dbReference type="EC" id="2.7.13.3" evidence="3"/>
<dbReference type="CDD" id="cd00130">
    <property type="entry name" value="PAS"/>
    <property type="match status" value="1"/>
</dbReference>
<dbReference type="SUPFAM" id="SSF55785">
    <property type="entry name" value="PYP-like sensor domain (PAS domain)"/>
    <property type="match status" value="1"/>
</dbReference>
<keyword evidence="4" id="KW-1003">Cell membrane</keyword>
<dbReference type="InterPro" id="IPR029151">
    <property type="entry name" value="Sensor-like_sf"/>
</dbReference>
<evidence type="ECO:0000256" key="7">
    <source>
        <dbReference type="ARBA" id="ARBA00022692"/>
    </source>
</evidence>
<evidence type="ECO:0000313" key="17">
    <source>
        <dbReference type="Proteomes" id="UP000252118"/>
    </source>
</evidence>
<evidence type="ECO:0000256" key="2">
    <source>
        <dbReference type="ARBA" id="ARBA00004651"/>
    </source>
</evidence>
<dbReference type="SUPFAM" id="SSF55890">
    <property type="entry name" value="Sporulation response regulatory protein Spo0B"/>
    <property type="match status" value="1"/>
</dbReference>
<keyword evidence="10" id="KW-0067">ATP-binding</keyword>
<feature type="transmembrane region" description="Helical" evidence="14">
    <location>
        <begin position="174"/>
        <end position="193"/>
    </location>
</feature>
<keyword evidence="9 16" id="KW-0418">Kinase</keyword>
<dbReference type="GO" id="GO:0005524">
    <property type="term" value="F:ATP binding"/>
    <property type="evidence" value="ECO:0007669"/>
    <property type="project" value="UniProtKB-KW"/>
</dbReference>
<dbReference type="AlphaFoldDB" id="A0A366EE53"/>
<dbReference type="InterPro" id="IPR035965">
    <property type="entry name" value="PAS-like_dom_sf"/>
</dbReference>